<protein>
    <submittedName>
        <fullName evidence="2">Uncharacterized protein</fullName>
    </submittedName>
</protein>
<reference evidence="2 3" key="1">
    <citation type="journal article" date="2020" name="ISME J.">
        <title>Uncovering the hidden diversity of litter-decomposition mechanisms in mushroom-forming fungi.</title>
        <authorList>
            <person name="Floudas D."/>
            <person name="Bentzer J."/>
            <person name="Ahren D."/>
            <person name="Johansson T."/>
            <person name="Persson P."/>
            <person name="Tunlid A."/>
        </authorList>
    </citation>
    <scope>NUCLEOTIDE SEQUENCE [LARGE SCALE GENOMIC DNA]</scope>
    <source>
        <strain evidence="2 3">CBS 101986</strain>
    </source>
</reference>
<keyword evidence="1" id="KW-0472">Membrane</keyword>
<keyword evidence="1" id="KW-0812">Transmembrane</keyword>
<evidence type="ECO:0000313" key="3">
    <source>
        <dbReference type="Proteomes" id="UP000567179"/>
    </source>
</evidence>
<name>A0A8H5AW19_9AGAR</name>
<dbReference type="AlphaFoldDB" id="A0A8H5AW19"/>
<comment type="caution">
    <text evidence="2">The sequence shown here is derived from an EMBL/GenBank/DDBJ whole genome shotgun (WGS) entry which is preliminary data.</text>
</comment>
<organism evidence="2 3">
    <name type="scientific">Psilocybe cf. subviscida</name>
    <dbReference type="NCBI Taxonomy" id="2480587"/>
    <lineage>
        <taxon>Eukaryota</taxon>
        <taxon>Fungi</taxon>
        <taxon>Dikarya</taxon>
        <taxon>Basidiomycota</taxon>
        <taxon>Agaricomycotina</taxon>
        <taxon>Agaricomycetes</taxon>
        <taxon>Agaricomycetidae</taxon>
        <taxon>Agaricales</taxon>
        <taxon>Agaricineae</taxon>
        <taxon>Strophariaceae</taxon>
        <taxon>Psilocybe</taxon>
    </lineage>
</organism>
<dbReference type="Proteomes" id="UP000567179">
    <property type="component" value="Unassembled WGS sequence"/>
</dbReference>
<feature type="transmembrane region" description="Helical" evidence="1">
    <location>
        <begin position="12"/>
        <end position="32"/>
    </location>
</feature>
<evidence type="ECO:0000256" key="1">
    <source>
        <dbReference type="SAM" id="Phobius"/>
    </source>
</evidence>
<evidence type="ECO:0000313" key="2">
    <source>
        <dbReference type="EMBL" id="KAF5311946.1"/>
    </source>
</evidence>
<keyword evidence="1" id="KW-1133">Transmembrane helix</keyword>
<gene>
    <name evidence="2" type="ORF">D9619_002800</name>
</gene>
<dbReference type="EMBL" id="JAACJJ010000056">
    <property type="protein sequence ID" value="KAF5311946.1"/>
    <property type="molecule type" value="Genomic_DNA"/>
</dbReference>
<proteinExistence type="predicted"/>
<keyword evidence="3" id="KW-1185">Reference proteome</keyword>
<accession>A0A8H5AW19</accession>
<sequence length="46" mass="5169">MTTATLLRTRRTPLIVWTSIETLLAGFVYARYKAVDPYAAKVPNKA</sequence>